<dbReference type="EMBL" id="AZIM01000948">
    <property type="protein sequence ID" value="ETE68745.1"/>
    <property type="molecule type" value="Genomic_DNA"/>
</dbReference>
<feature type="coiled-coil region" evidence="1">
    <location>
        <begin position="71"/>
        <end position="98"/>
    </location>
</feature>
<feature type="non-terminal residue" evidence="2">
    <location>
        <position position="149"/>
    </location>
</feature>
<keyword evidence="1" id="KW-0175">Coiled coil</keyword>
<dbReference type="Proteomes" id="UP000018936">
    <property type="component" value="Unassembled WGS sequence"/>
</dbReference>
<dbReference type="OrthoDB" id="10033734at2759"/>
<proteinExistence type="predicted"/>
<dbReference type="AlphaFoldDB" id="V8P354"/>
<evidence type="ECO:0000313" key="3">
    <source>
        <dbReference type="Proteomes" id="UP000018936"/>
    </source>
</evidence>
<comment type="caution">
    <text evidence="2">The sequence shown here is derived from an EMBL/GenBank/DDBJ whole genome shotgun (WGS) entry which is preliminary data.</text>
</comment>
<evidence type="ECO:0000256" key="1">
    <source>
        <dbReference type="SAM" id="Coils"/>
    </source>
</evidence>
<keyword evidence="3" id="KW-1185">Reference proteome</keyword>
<gene>
    <name evidence="2" type="primary">ARHGAP24</name>
    <name evidence="2" type="ORF">L345_05451</name>
</gene>
<name>V8P354_OPHHA</name>
<accession>V8P354</accession>
<sequence length="149" mass="17918">MNNCSECSISRKDVSTCQRFLRCHLAHLKKQMAQQRAEYEAINKERDIEVKDLHSKLDQQRQWHRLVEIKICNAERARKDAERKNETLQREMEEFFCTFGKLTNEEKLPEQIHQSNKKYQNLGYSRPEIVMIKLQEFRSVISKHPKLKQ</sequence>
<feature type="non-terminal residue" evidence="2">
    <location>
        <position position="1"/>
    </location>
</feature>
<organism evidence="2 3">
    <name type="scientific">Ophiophagus hannah</name>
    <name type="common">King cobra</name>
    <name type="synonym">Naja hannah</name>
    <dbReference type="NCBI Taxonomy" id="8665"/>
    <lineage>
        <taxon>Eukaryota</taxon>
        <taxon>Metazoa</taxon>
        <taxon>Chordata</taxon>
        <taxon>Craniata</taxon>
        <taxon>Vertebrata</taxon>
        <taxon>Euteleostomi</taxon>
        <taxon>Lepidosauria</taxon>
        <taxon>Squamata</taxon>
        <taxon>Bifurcata</taxon>
        <taxon>Unidentata</taxon>
        <taxon>Episquamata</taxon>
        <taxon>Toxicofera</taxon>
        <taxon>Serpentes</taxon>
        <taxon>Colubroidea</taxon>
        <taxon>Elapidae</taxon>
        <taxon>Elapinae</taxon>
        <taxon>Ophiophagus</taxon>
    </lineage>
</organism>
<reference evidence="2 3" key="1">
    <citation type="journal article" date="2013" name="Proc. Natl. Acad. Sci. U.S.A.">
        <title>The king cobra genome reveals dynamic gene evolution and adaptation in the snake venom system.</title>
        <authorList>
            <person name="Vonk F.J."/>
            <person name="Casewell N.R."/>
            <person name="Henkel C.V."/>
            <person name="Heimberg A.M."/>
            <person name="Jansen H.J."/>
            <person name="McCleary R.J."/>
            <person name="Kerkkamp H.M."/>
            <person name="Vos R.A."/>
            <person name="Guerreiro I."/>
            <person name="Calvete J.J."/>
            <person name="Wuster W."/>
            <person name="Woods A.E."/>
            <person name="Logan J.M."/>
            <person name="Harrison R.A."/>
            <person name="Castoe T.A."/>
            <person name="de Koning A.P."/>
            <person name="Pollock D.D."/>
            <person name="Yandell M."/>
            <person name="Calderon D."/>
            <person name="Renjifo C."/>
            <person name="Currier R.B."/>
            <person name="Salgado D."/>
            <person name="Pla D."/>
            <person name="Sanz L."/>
            <person name="Hyder A.S."/>
            <person name="Ribeiro J.M."/>
            <person name="Arntzen J.W."/>
            <person name="van den Thillart G.E."/>
            <person name="Boetzer M."/>
            <person name="Pirovano W."/>
            <person name="Dirks R.P."/>
            <person name="Spaink H.P."/>
            <person name="Duboule D."/>
            <person name="McGlinn E."/>
            <person name="Kini R.M."/>
            <person name="Richardson M.K."/>
        </authorList>
    </citation>
    <scope>NUCLEOTIDE SEQUENCE</scope>
    <source>
        <tissue evidence="2">Blood</tissue>
    </source>
</reference>
<protein>
    <submittedName>
        <fullName evidence="2">Rho GTPase-activating protein 24</fullName>
    </submittedName>
</protein>
<evidence type="ECO:0000313" key="2">
    <source>
        <dbReference type="EMBL" id="ETE68745.1"/>
    </source>
</evidence>